<proteinExistence type="predicted"/>
<keyword evidence="2" id="KW-1185">Reference proteome</keyword>
<name>A0AAD1ME47_9MYCO</name>
<sequence>MVEERRTVADASPARSATIGVVTLEVMPRRYRVLTAAVVAAGLTALHTPSASAGTGHEPLTAAGLVAALQSEGVAAPNPIDTTAQECPAVDCSQAIVTDTMRVKSFLTVPQAKWYAVRRGLPRFANMVIEFAPPLTSAQRDDYLQAIGRLLP</sequence>
<dbReference type="AlphaFoldDB" id="A0AAD1ME47"/>
<dbReference type="Proteomes" id="UP000467327">
    <property type="component" value="Chromosome"/>
</dbReference>
<dbReference type="EMBL" id="AP022561">
    <property type="protein sequence ID" value="BBX09571.1"/>
    <property type="molecule type" value="Genomic_DNA"/>
</dbReference>
<evidence type="ECO:0000313" key="1">
    <source>
        <dbReference type="EMBL" id="BBX09571.1"/>
    </source>
</evidence>
<dbReference type="KEGG" id="maic:MAIC_43740"/>
<organism evidence="1 2">
    <name type="scientific">Mycolicibacterium aichiense</name>
    <dbReference type="NCBI Taxonomy" id="1799"/>
    <lineage>
        <taxon>Bacteria</taxon>
        <taxon>Bacillati</taxon>
        <taxon>Actinomycetota</taxon>
        <taxon>Actinomycetes</taxon>
        <taxon>Mycobacteriales</taxon>
        <taxon>Mycobacteriaceae</taxon>
        <taxon>Mycolicibacterium</taxon>
    </lineage>
</organism>
<reference evidence="1 2" key="1">
    <citation type="journal article" date="2019" name="Emerg. Microbes Infect.">
        <title>Comprehensive subspecies identification of 175 nontuberculous mycobacteria species based on 7547 genomic profiles.</title>
        <authorList>
            <person name="Matsumoto Y."/>
            <person name="Kinjo T."/>
            <person name="Motooka D."/>
            <person name="Nabeya D."/>
            <person name="Jung N."/>
            <person name="Uechi K."/>
            <person name="Horii T."/>
            <person name="Iida T."/>
            <person name="Fujita J."/>
            <person name="Nakamura S."/>
        </authorList>
    </citation>
    <scope>NUCLEOTIDE SEQUENCE [LARGE SCALE GENOMIC DNA]</scope>
    <source>
        <strain evidence="1 2">JCM 6376</strain>
    </source>
</reference>
<evidence type="ECO:0000313" key="2">
    <source>
        <dbReference type="Proteomes" id="UP000467327"/>
    </source>
</evidence>
<accession>A0AAD1ME47</accession>
<protein>
    <submittedName>
        <fullName evidence="1">Uncharacterized protein</fullName>
    </submittedName>
</protein>
<gene>
    <name evidence="1" type="ORF">MAIC_43740</name>
</gene>